<keyword evidence="1" id="KW-0548">Nucleotidyltransferase</keyword>
<reference evidence="1" key="1">
    <citation type="submission" date="2022-06" db="EMBL/GenBank/DDBJ databases">
        <title>Phylogenomic reconstructions and comparative analyses of Kickxellomycotina fungi.</title>
        <authorList>
            <person name="Reynolds N.K."/>
            <person name="Stajich J.E."/>
            <person name="Barry K."/>
            <person name="Grigoriev I.V."/>
            <person name="Crous P."/>
            <person name="Smith M.E."/>
        </authorList>
    </citation>
    <scope>NUCLEOTIDE SEQUENCE</scope>
    <source>
        <strain evidence="1">RSA 2271</strain>
    </source>
</reference>
<name>A0ACC1H7K6_9FUNG</name>
<gene>
    <name evidence="1" type="primary">eso1_2</name>
    <name evidence="1" type="ORF">EV182_008211</name>
</gene>
<keyword evidence="1" id="KW-0808">Transferase</keyword>
<keyword evidence="2" id="KW-1185">Reference proteome</keyword>
<protein>
    <submittedName>
        <fullName evidence="1">N-acetyltransferase eso1</fullName>
        <ecNumber evidence="1">2.7.7.7</ecNumber>
    </submittedName>
</protein>
<dbReference type="Proteomes" id="UP001145114">
    <property type="component" value="Unassembled WGS sequence"/>
</dbReference>
<dbReference type="EC" id="2.7.7.7" evidence="1"/>
<organism evidence="1 2">
    <name type="scientific">Spiromyces aspiralis</name>
    <dbReference type="NCBI Taxonomy" id="68401"/>
    <lineage>
        <taxon>Eukaryota</taxon>
        <taxon>Fungi</taxon>
        <taxon>Fungi incertae sedis</taxon>
        <taxon>Zoopagomycota</taxon>
        <taxon>Kickxellomycotina</taxon>
        <taxon>Kickxellomycetes</taxon>
        <taxon>Kickxellales</taxon>
        <taxon>Kickxellaceae</taxon>
        <taxon>Spiromyces</taxon>
    </lineage>
</organism>
<accession>A0ACC1H7K6</accession>
<sequence length="157" mass="17429">MDDHSEAEQRIREHLLSSRVIAHIDMDCFFCQVEQLRLGVPADQPLAVLQWNGLIAVNYAARAKGVSRHDTAAEARAKCPEIRLVHVATYTPGGQAGYHENPAPNAQKAELNGYRQASKQIMSVIEQFCDHTEKASIGKGRDDSVMTASSLSAWHRY</sequence>
<dbReference type="EMBL" id="JAMZIH010009262">
    <property type="protein sequence ID" value="KAJ1670442.1"/>
    <property type="molecule type" value="Genomic_DNA"/>
</dbReference>
<evidence type="ECO:0000313" key="2">
    <source>
        <dbReference type="Proteomes" id="UP001145114"/>
    </source>
</evidence>
<comment type="caution">
    <text evidence="1">The sequence shown here is derived from an EMBL/GenBank/DDBJ whole genome shotgun (WGS) entry which is preliminary data.</text>
</comment>
<evidence type="ECO:0000313" key="1">
    <source>
        <dbReference type="EMBL" id="KAJ1670442.1"/>
    </source>
</evidence>
<proteinExistence type="predicted"/>